<dbReference type="OrthoDB" id="1050647at2759"/>
<comment type="caution">
    <text evidence="1">The sequence shown here is derived from an EMBL/GenBank/DDBJ whole genome shotgun (WGS) entry which is preliminary data.</text>
</comment>
<dbReference type="InterPro" id="IPR008686">
    <property type="entry name" value="RNA_pol_mitovir"/>
</dbReference>
<protein>
    <submittedName>
        <fullName evidence="1">Uncharacterized protein</fullName>
    </submittedName>
</protein>
<organism evidence="1 2">
    <name type="scientific">Striga hermonthica</name>
    <name type="common">Purple witchweed</name>
    <name type="synonym">Buchnera hermonthica</name>
    <dbReference type="NCBI Taxonomy" id="68872"/>
    <lineage>
        <taxon>Eukaryota</taxon>
        <taxon>Viridiplantae</taxon>
        <taxon>Streptophyta</taxon>
        <taxon>Embryophyta</taxon>
        <taxon>Tracheophyta</taxon>
        <taxon>Spermatophyta</taxon>
        <taxon>Magnoliopsida</taxon>
        <taxon>eudicotyledons</taxon>
        <taxon>Gunneridae</taxon>
        <taxon>Pentapetalae</taxon>
        <taxon>asterids</taxon>
        <taxon>lamiids</taxon>
        <taxon>Lamiales</taxon>
        <taxon>Orobanchaceae</taxon>
        <taxon>Buchnereae</taxon>
        <taxon>Striga</taxon>
    </lineage>
</organism>
<name>A0A9N7N4A0_STRHE</name>
<proteinExistence type="predicted"/>
<dbReference type="Proteomes" id="UP001153555">
    <property type="component" value="Unassembled WGS sequence"/>
</dbReference>
<dbReference type="AlphaFoldDB" id="A0A9N7N4A0"/>
<gene>
    <name evidence="1" type="ORF">SHERM_19723</name>
</gene>
<evidence type="ECO:0000313" key="2">
    <source>
        <dbReference type="Proteomes" id="UP001153555"/>
    </source>
</evidence>
<dbReference type="EMBL" id="CACSLK010022487">
    <property type="protein sequence ID" value="CAA0822199.1"/>
    <property type="molecule type" value="Genomic_DNA"/>
</dbReference>
<reference evidence="1" key="1">
    <citation type="submission" date="2019-12" db="EMBL/GenBank/DDBJ databases">
        <authorList>
            <person name="Scholes J."/>
        </authorList>
    </citation>
    <scope>NUCLEOTIDE SEQUENCE</scope>
</reference>
<sequence>MCRSLIENLIEPAEKVWWQSVKTRPPSGRLGLKLEGADGKFDQLRPLHRLKGHRVLYSFDLKAATDMLPKNLTGSILKGLFGEEMGVVWFDIMNETAFRSPIMVPATYSALSANAFSVLGIRRKTNAFRLKGAGYRPHKGILGVYEYGVARAFLLRKAKPPALDEESVEMIRPFWEGREDLLERFLSTWVGQHVRYLEWYADACLNYSLRLEDLLDAPVCSSSISRISEEKLLTRYGVVYECWDYLRKTQVPIPITANN</sequence>
<evidence type="ECO:0000313" key="1">
    <source>
        <dbReference type="EMBL" id="CAA0822199.1"/>
    </source>
</evidence>
<dbReference type="Pfam" id="PF05919">
    <property type="entry name" value="Mitovir_RNA_pol"/>
    <property type="match status" value="1"/>
</dbReference>
<keyword evidence="2" id="KW-1185">Reference proteome</keyword>
<accession>A0A9N7N4A0</accession>